<feature type="domain" description="Gfo/Idh/MocA-like oxidoreductase N-terminal" evidence="1">
    <location>
        <begin position="7"/>
        <end position="99"/>
    </location>
</feature>
<dbReference type="Proteomes" id="UP001525890">
    <property type="component" value="Unassembled WGS sequence"/>
</dbReference>
<sequence>MEKSPNFKILVVGYGSIGQRHTRLLKELGHSVAIVTRYLTNYSPWYPNLEKALHGWNPDYVVIANRTSEHYDSLSVLAETQFEGLVLIEKPLFSKYLDIPAHKFTQAAVAYNLRFHPLLQQLKSIIATSPQVITVNIYIGSYLPDWRSTIDYRQSYSAFTEQGGGVLRDLSHELDYVKWIFGDWKCLTARGGKFSDLEIKSDDVYSLLMETEKAALVSLHMNYLDRTPRREIIVNTVDQTIEVDLIQNLITINGHQSLIPINPDSTYIAEHQAILARDRSTLCTLEEATQTLQTIEIAEKTAIFYTWIQR</sequence>
<evidence type="ECO:0000313" key="4">
    <source>
        <dbReference type="Proteomes" id="UP001525890"/>
    </source>
</evidence>
<dbReference type="InterPro" id="IPR036291">
    <property type="entry name" value="NAD(P)-bd_dom_sf"/>
</dbReference>
<dbReference type="Pfam" id="PF22725">
    <property type="entry name" value="GFO_IDH_MocA_C3"/>
    <property type="match status" value="1"/>
</dbReference>
<keyword evidence="4" id="KW-1185">Reference proteome</keyword>
<comment type="caution">
    <text evidence="3">The sequence shown here is derived from an EMBL/GenBank/DDBJ whole genome shotgun (WGS) entry which is preliminary data.</text>
</comment>
<dbReference type="SUPFAM" id="SSF51735">
    <property type="entry name" value="NAD(P)-binding Rossmann-fold domains"/>
    <property type="match status" value="1"/>
</dbReference>
<name>A0ABT2MVJ1_9CYAN</name>
<dbReference type="EMBL" id="JAMXFF010000033">
    <property type="protein sequence ID" value="MCT7968537.1"/>
    <property type="molecule type" value="Genomic_DNA"/>
</dbReference>
<evidence type="ECO:0000259" key="2">
    <source>
        <dbReference type="Pfam" id="PF22725"/>
    </source>
</evidence>
<gene>
    <name evidence="3" type="ORF">NG799_19705</name>
</gene>
<dbReference type="Pfam" id="PF01408">
    <property type="entry name" value="GFO_IDH_MocA"/>
    <property type="match status" value="1"/>
</dbReference>
<dbReference type="Gene3D" id="3.30.360.10">
    <property type="entry name" value="Dihydrodipicolinate Reductase, domain 2"/>
    <property type="match status" value="1"/>
</dbReference>
<reference evidence="3 4" key="1">
    <citation type="journal article" date="2022" name="Front. Microbiol.">
        <title>High genomic differentiation and limited gene flow indicate recent cryptic speciation within the genus Laspinema (cyanobacteria).</title>
        <authorList>
            <person name="Stanojkovic A."/>
            <person name="Skoupy S."/>
            <person name="Skaloud P."/>
            <person name="Dvorak P."/>
        </authorList>
    </citation>
    <scope>NUCLEOTIDE SEQUENCE [LARGE SCALE GENOMIC DNA]</scope>
    <source>
        <strain evidence="3 4">D2a</strain>
    </source>
</reference>
<dbReference type="PANTHER" id="PTHR43377:SF1">
    <property type="entry name" value="BILIVERDIN REDUCTASE A"/>
    <property type="match status" value="1"/>
</dbReference>
<evidence type="ECO:0000313" key="3">
    <source>
        <dbReference type="EMBL" id="MCT7968537.1"/>
    </source>
</evidence>
<organism evidence="3 4">
    <name type="scientific">Laspinema palackyanum D2a</name>
    <dbReference type="NCBI Taxonomy" id="2953684"/>
    <lineage>
        <taxon>Bacteria</taxon>
        <taxon>Bacillati</taxon>
        <taxon>Cyanobacteriota</taxon>
        <taxon>Cyanophyceae</taxon>
        <taxon>Oscillatoriophycideae</taxon>
        <taxon>Oscillatoriales</taxon>
        <taxon>Laspinemataceae</taxon>
        <taxon>Laspinema</taxon>
        <taxon>Laspinema palackyanum</taxon>
    </lineage>
</organism>
<accession>A0ABT2MVJ1</accession>
<dbReference type="InterPro" id="IPR000683">
    <property type="entry name" value="Gfo/Idh/MocA-like_OxRdtase_N"/>
</dbReference>
<dbReference type="RefSeq" id="WP_368008052.1">
    <property type="nucleotide sequence ID" value="NZ_JAMXFF010000033.1"/>
</dbReference>
<dbReference type="InterPro" id="IPR055170">
    <property type="entry name" value="GFO_IDH_MocA-like_dom"/>
</dbReference>
<proteinExistence type="predicted"/>
<dbReference type="PANTHER" id="PTHR43377">
    <property type="entry name" value="BILIVERDIN REDUCTASE A"/>
    <property type="match status" value="1"/>
</dbReference>
<dbReference type="SUPFAM" id="SSF55347">
    <property type="entry name" value="Glyceraldehyde-3-phosphate dehydrogenase-like, C-terminal domain"/>
    <property type="match status" value="1"/>
</dbReference>
<feature type="domain" description="GFO/IDH/MocA-like oxidoreductase" evidence="2">
    <location>
        <begin position="142"/>
        <end position="233"/>
    </location>
</feature>
<evidence type="ECO:0000259" key="1">
    <source>
        <dbReference type="Pfam" id="PF01408"/>
    </source>
</evidence>
<dbReference type="Gene3D" id="3.40.50.720">
    <property type="entry name" value="NAD(P)-binding Rossmann-like Domain"/>
    <property type="match status" value="1"/>
</dbReference>
<protein>
    <submittedName>
        <fullName evidence="3">Gfo/Idh/MocA family oxidoreductase</fullName>
    </submittedName>
</protein>
<dbReference type="InterPro" id="IPR051450">
    <property type="entry name" value="Gfo/Idh/MocA_Oxidoreductases"/>
</dbReference>